<reference evidence="1" key="2">
    <citation type="submission" date="2022-06" db="EMBL/GenBank/DDBJ databases">
        <title>Xiashengella guii gen. nov. sp. nov., a bacterium isolated form anaerobic digestion tank.</title>
        <authorList>
            <person name="Huang H."/>
        </authorList>
    </citation>
    <scope>NUCLEOTIDE SEQUENCE</scope>
    <source>
        <strain evidence="1">Ai-910</strain>
    </source>
</reference>
<organism evidence="1 2">
    <name type="scientific">Xiashengella succiniciproducens</name>
    <dbReference type="NCBI Taxonomy" id="2949635"/>
    <lineage>
        <taxon>Bacteria</taxon>
        <taxon>Pseudomonadati</taxon>
        <taxon>Bacteroidota</taxon>
        <taxon>Bacteroidia</taxon>
        <taxon>Marinilabiliales</taxon>
        <taxon>Marinilabiliaceae</taxon>
        <taxon>Xiashengella</taxon>
    </lineage>
</organism>
<dbReference type="PANTHER" id="PTHR23416:SF78">
    <property type="entry name" value="LIPOPOLYSACCHARIDE BIOSYNTHESIS O-ACETYL TRANSFERASE WBBJ-RELATED"/>
    <property type="match status" value="1"/>
</dbReference>
<reference evidence="1" key="1">
    <citation type="submission" date="2022-05" db="EMBL/GenBank/DDBJ databases">
        <authorList>
            <person name="Sun X."/>
        </authorList>
    </citation>
    <scope>NUCLEOTIDE SEQUENCE</scope>
    <source>
        <strain evidence="1">Ai-910</strain>
    </source>
</reference>
<dbReference type="InterPro" id="IPR011004">
    <property type="entry name" value="Trimer_LpxA-like_sf"/>
</dbReference>
<dbReference type="Proteomes" id="UP001056426">
    <property type="component" value="Chromosome"/>
</dbReference>
<dbReference type="InterPro" id="IPR001451">
    <property type="entry name" value="Hexapep"/>
</dbReference>
<dbReference type="Gene3D" id="2.160.10.10">
    <property type="entry name" value="Hexapeptide repeat proteins"/>
    <property type="match status" value="1"/>
</dbReference>
<dbReference type="PANTHER" id="PTHR23416">
    <property type="entry name" value="SIALIC ACID SYNTHASE-RELATED"/>
    <property type="match status" value="1"/>
</dbReference>
<keyword evidence="1" id="KW-0012">Acyltransferase</keyword>
<keyword evidence="1" id="KW-0808">Transferase</keyword>
<gene>
    <name evidence="1" type="ORF">M9189_10565</name>
</gene>
<dbReference type="SUPFAM" id="SSF51161">
    <property type="entry name" value="Trimeric LpxA-like enzymes"/>
    <property type="match status" value="1"/>
</dbReference>
<evidence type="ECO:0000313" key="1">
    <source>
        <dbReference type="EMBL" id="URW79296.1"/>
    </source>
</evidence>
<dbReference type="RefSeq" id="WP_250723076.1">
    <property type="nucleotide sequence ID" value="NZ_CP098400.1"/>
</dbReference>
<dbReference type="Pfam" id="PF00132">
    <property type="entry name" value="Hexapep"/>
    <property type="match status" value="1"/>
</dbReference>
<proteinExistence type="predicted"/>
<name>A0A9J6ZPW7_9BACT</name>
<evidence type="ECO:0000313" key="2">
    <source>
        <dbReference type="Proteomes" id="UP001056426"/>
    </source>
</evidence>
<keyword evidence="2" id="KW-1185">Reference proteome</keyword>
<accession>A0A9J6ZPW7</accession>
<dbReference type="GO" id="GO:0016746">
    <property type="term" value="F:acyltransferase activity"/>
    <property type="evidence" value="ECO:0007669"/>
    <property type="project" value="UniProtKB-KW"/>
</dbReference>
<dbReference type="EMBL" id="CP098400">
    <property type="protein sequence ID" value="URW79296.1"/>
    <property type="molecule type" value="Genomic_DNA"/>
</dbReference>
<sequence>MIHSNIITGKDVEVSEGCSLNNVQLGDGVSIGDHCTIFGSAKNVLKIGWGSVIGRRTILNGFAAQLKIGRRCSIGAMCHFIVDTGPTASETMQKRYSIREEPITIGDDCVIGSGTMVIAGSVIGEGSFIHPKSFVNSEIPPYSIAAGCPAKVIGKVPH</sequence>
<dbReference type="InterPro" id="IPR051159">
    <property type="entry name" value="Hexapeptide_acetyltransf"/>
</dbReference>
<protein>
    <submittedName>
        <fullName evidence="1">Acyltransferase</fullName>
    </submittedName>
</protein>
<dbReference type="CDD" id="cd04647">
    <property type="entry name" value="LbH_MAT_like"/>
    <property type="match status" value="1"/>
</dbReference>
<dbReference type="AlphaFoldDB" id="A0A9J6ZPW7"/>
<dbReference type="KEGG" id="alkq:M9189_10565"/>